<organism evidence="5">
    <name type="scientific">Caldithrix abyssi</name>
    <dbReference type="NCBI Taxonomy" id="187145"/>
    <lineage>
        <taxon>Bacteria</taxon>
        <taxon>Pseudomonadati</taxon>
        <taxon>Calditrichota</taxon>
        <taxon>Calditrichia</taxon>
        <taxon>Calditrichales</taxon>
        <taxon>Calditrichaceae</taxon>
        <taxon>Caldithrix</taxon>
    </lineage>
</organism>
<dbReference type="Gene3D" id="3.40.50.2300">
    <property type="match status" value="2"/>
</dbReference>
<dbReference type="SUPFAM" id="SSF47413">
    <property type="entry name" value="lambda repressor-like DNA-binding domains"/>
    <property type="match status" value="1"/>
</dbReference>
<dbReference type="Pfam" id="PF13377">
    <property type="entry name" value="Peripla_BP_3"/>
    <property type="match status" value="1"/>
</dbReference>
<reference evidence="5" key="1">
    <citation type="journal article" date="2020" name="mSystems">
        <title>Genome- and Community-Level Interaction Insights into Carbon Utilization and Element Cycling Functions of Hydrothermarchaeota in Hydrothermal Sediment.</title>
        <authorList>
            <person name="Zhou Z."/>
            <person name="Liu Y."/>
            <person name="Xu W."/>
            <person name="Pan J."/>
            <person name="Luo Z.H."/>
            <person name="Li M."/>
        </authorList>
    </citation>
    <scope>NUCLEOTIDE SEQUENCE [LARGE SCALE GENOMIC DNA]</scope>
    <source>
        <strain evidence="5">HyVt-577</strain>
    </source>
</reference>
<accession>A0A7V4U3R0</accession>
<dbReference type="InterPro" id="IPR000843">
    <property type="entry name" value="HTH_LacI"/>
</dbReference>
<keyword evidence="1" id="KW-0805">Transcription regulation</keyword>
<dbReference type="PANTHER" id="PTHR30146:SF109">
    <property type="entry name" value="HTH-TYPE TRANSCRIPTIONAL REGULATOR GALS"/>
    <property type="match status" value="1"/>
</dbReference>
<dbReference type="GO" id="GO:0003700">
    <property type="term" value="F:DNA-binding transcription factor activity"/>
    <property type="evidence" value="ECO:0007669"/>
    <property type="project" value="TreeGrafter"/>
</dbReference>
<name>A0A7V4U3R0_CALAY</name>
<evidence type="ECO:0000313" key="5">
    <source>
        <dbReference type="EMBL" id="HGY56832.1"/>
    </source>
</evidence>
<dbReference type="SUPFAM" id="SSF53822">
    <property type="entry name" value="Periplasmic binding protein-like I"/>
    <property type="match status" value="1"/>
</dbReference>
<dbReference type="Proteomes" id="UP000885779">
    <property type="component" value="Unassembled WGS sequence"/>
</dbReference>
<dbReference type="AlphaFoldDB" id="A0A7V4U3R0"/>
<dbReference type="SMART" id="SM00354">
    <property type="entry name" value="HTH_LACI"/>
    <property type="match status" value="1"/>
</dbReference>
<comment type="caution">
    <text evidence="5">The sequence shown here is derived from an EMBL/GenBank/DDBJ whole genome shotgun (WGS) entry which is preliminary data.</text>
</comment>
<protein>
    <submittedName>
        <fullName evidence="5">LacI family transcriptional regulator</fullName>
    </submittedName>
</protein>
<dbReference type="GO" id="GO:0000976">
    <property type="term" value="F:transcription cis-regulatory region binding"/>
    <property type="evidence" value="ECO:0007669"/>
    <property type="project" value="TreeGrafter"/>
</dbReference>
<keyword evidence="3" id="KW-0804">Transcription</keyword>
<evidence type="ECO:0000256" key="1">
    <source>
        <dbReference type="ARBA" id="ARBA00023015"/>
    </source>
</evidence>
<feature type="domain" description="HTH lacI-type" evidence="4">
    <location>
        <begin position="7"/>
        <end position="61"/>
    </location>
</feature>
<dbReference type="EMBL" id="DRQG01000132">
    <property type="protein sequence ID" value="HGY56832.1"/>
    <property type="molecule type" value="Genomic_DNA"/>
</dbReference>
<dbReference type="PANTHER" id="PTHR30146">
    <property type="entry name" value="LACI-RELATED TRANSCRIPTIONAL REPRESSOR"/>
    <property type="match status" value="1"/>
</dbReference>
<dbReference type="CDD" id="cd01392">
    <property type="entry name" value="HTH_LacI"/>
    <property type="match status" value="1"/>
</dbReference>
<evidence type="ECO:0000256" key="2">
    <source>
        <dbReference type="ARBA" id="ARBA00023125"/>
    </source>
</evidence>
<evidence type="ECO:0000259" key="4">
    <source>
        <dbReference type="PROSITE" id="PS50932"/>
    </source>
</evidence>
<dbReference type="CDD" id="cd06267">
    <property type="entry name" value="PBP1_LacI_sugar_binding-like"/>
    <property type="match status" value="1"/>
</dbReference>
<sequence>MDIKHRPTIKDIAQKLNIHHSTVSRALRNHPDVKEETKKLILETAEEMNYQPDIFARNLKQNTTNIIGVIVPEIKHHFFSAVISGIEDVAYSKGYVIMVCQSNEQYDREVLNARALLSNKVAGLLVSISQTTHNCDHFKIYKDRGIPLVFFDRVCREFDAALVVVDDYRGAYEAVTHLIKSGRKHIYHIGGTEQLEISRKRYEGYVAALEDNGLSVKNQKVVWKGLQEEDGVAGMRELLADNNNLPDAVFAVNDPVALGAYEVLRSQGMKIPDDVSVVGFSNNPISQFVNPALTTVEQPSFEMGKTAAELLIKQILKEDGQHEIVLPTKLIIRSSS</sequence>
<dbReference type="InterPro" id="IPR010982">
    <property type="entry name" value="Lambda_DNA-bd_dom_sf"/>
</dbReference>
<dbReference type="Pfam" id="PF00356">
    <property type="entry name" value="LacI"/>
    <property type="match status" value="1"/>
</dbReference>
<dbReference type="InterPro" id="IPR028082">
    <property type="entry name" value="Peripla_BP_I"/>
</dbReference>
<dbReference type="InterPro" id="IPR046335">
    <property type="entry name" value="LacI/GalR-like_sensor"/>
</dbReference>
<proteinExistence type="predicted"/>
<gene>
    <name evidence="5" type="ORF">ENK44_14085</name>
</gene>
<dbReference type="Gene3D" id="1.10.260.40">
    <property type="entry name" value="lambda repressor-like DNA-binding domains"/>
    <property type="match status" value="1"/>
</dbReference>
<dbReference type="PROSITE" id="PS50932">
    <property type="entry name" value="HTH_LACI_2"/>
    <property type="match status" value="1"/>
</dbReference>
<evidence type="ECO:0000256" key="3">
    <source>
        <dbReference type="ARBA" id="ARBA00023163"/>
    </source>
</evidence>
<keyword evidence="2" id="KW-0238">DNA-binding</keyword>